<comment type="caution">
    <text evidence="2">The sequence shown here is derived from an EMBL/GenBank/DDBJ whole genome shotgun (WGS) entry which is preliminary data.</text>
</comment>
<organism evidence="2 3">
    <name type="scientific">Caenorhabditis bovis</name>
    <dbReference type="NCBI Taxonomy" id="2654633"/>
    <lineage>
        <taxon>Eukaryota</taxon>
        <taxon>Metazoa</taxon>
        <taxon>Ecdysozoa</taxon>
        <taxon>Nematoda</taxon>
        <taxon>Chromadorea</taxon>
        <taxon>Rhabditida</taxon>
        <taxon>Rhabditina</taxon>
        <taxon>Rhabditomorpha</taxon>
        <taxon>Rhabditoidea</taxon>
        <taxon>Rhabditidae</taxon>
        <taxon>Peloderinae</taxon>
        <taxon>Caenorhabditis</taxon>
    </lineage>
</organism>
<name>A0A8S1F3L0_9PELO</name>
<dbReference type="InterPro" id="IPR038204">
    <property type="entry name" value="Abf-1/2_sf"/>
</dbReference>
<evidence type="ECO:0000313" key="3">
    <source>
        <dbReference type="Proteomes" id="UP000494206"/>
    </source>
</evidence>
<keyword evidence="3" id="KW-1185">Reference proteome</keyword>
<dbReference type="Pfam" id="PF16839">
    <property type="entry name" value="Antimicrobial25"/>
    <property type="match status" value="1"/>
</dbReference>
<keyword evidence="1" id="KW-0732">Signal</keyword>
<dbReference type="EMBL" id="CADEPM010000006">
    <property type="protein sequence ID" value="CAB3407126.1"/>
    <property type="molecule type" value="Genomic_DNA"/>
</dbReference>
<evidence type="ECO:0000256" key="1">
    <source>
        <dbReference type="SAM" id="SignalP"/>
    </source>
</evidence>
<feature type="chain" id="PRO_5035800617" evidence="1">
    <location>
        <begin position="19"/>
        <end position="84"/>
    </location>
</feature>
<dbReference type="GO" id="GO:0098542">
    <property type="term" value="P:defense response to other organism"/>
    <property type="evidence" value="ECO:0007669"/>
    <property type="project" value="InterPro"/>
</dbReference>
<dbReference type="InterPro" id="IPR031770">
    <property type="entry name" value="Abf-1/2"/>
</dbReference>
<evidence type="ECO:0000313" key="2">
    <source>
        <dbReference type="EMBL" id="CAB3407126.1"/>
    </source>
</evidence>
<dbReference type="PANTHER" id="PTHR37971">
    <property type="entry name" value="ANTIBACTERIAL FACTOR-RELATED PEPTIDE 1-RELATED"/>
    <property type="match status" value="1"/>
</dbReference>
<protein>
    <submittedName>
        <fullName evidence="2">Uncharacterized protein</fullName>
    </submittedName>
</protein>
<dbReference type="AlphaFoldDB" id="A0A8S1F3L0"/>
<dbReference type="Gene3D" id="3.30.30.110">
    <property type="entry name" value="Antibacterial factor-related peptide"/>
    <property type="match status" value="1"/>
</dbReference>
<proteinExistence type="predicted"/>
<feature type="signal peptide" evidence="1">
    <location>
        <begin position="1"/>
        <end position="18"/>
    </location>
</feature>
<dbReference type="PANTHER" id="PTHR37971:SF1">
    <property type="entry name" value="ANTIBACTERIAL FACTOR-RELATED PEPTIDE 1-RELATED"/>
    <property type="match status" value="1"/>
</dbReference>
<accession>A0A8S1F3L0</accession>
<dbReference type="Proteomes" id="UP000494206">
    <property type="component" value="Unassembled WGS sequence"/>
</dbReference>
<sequence length="84" mass="8884">MHFFRILVLAYLVTFATSKIILTTCARMNTPILSKAAQGLCITSCSTQNCGTGTCKKRKGRPVCVCSRCAKGGNVPLGSVISKG</sequence>
<gene>
    <name evidence="2" type="ORF">CBOVIS_LOCUS9101</name>
</gene>
<reference evidence="2 3" key="1">
    <citation type="submission" date="2020-04" db="EMBL/GenBank/DDBJ databases">
        <authorList>
            <person name="Laetsch R D."/>
            <person name="Stevens L."/>
            <person name="Kumar S."/>
            <person name="Blaxter L. M."/>
        </authorList>
    </citation>
    <scope>NUCLEOTIDE SEQUENCE [LARGE SCALE GENOMIC DNA]</scope>
</reference>
<dbReference type="OrthoDB" id="5786696at2759"/>